<accession>A0A8X6VM89</accession>
<protein>
    <submittedName>
        <fullName evidence="4">Transposable element Tcb1 transposase</fullName>
    </submittedName>
</protein>
<dbReference type="InterPro" id="IPR036397">
    <property type="entry name" value="RNaseH_sf"/>
</dbReference>
<dbReference type="AlphaFoldDB" id="A0A8X6VM89"/>
<dbReference type="Gene3D" id="3.30.420.10">
    <property type="entry name" value="Ribonuclease H-like superfamily/Ribonuclease H"/>
    <property type="match status" value="1"/>
</dbReference>
<keyword evidence="5" id="KW-1185">Reference proteome</keyword>
<reference evidence="4" key="1">
    <citation type="submission" date="2020-08" db="EMBL/GenBank/DDBJ databases">
        <title>Multicomponent nature underlies the extraordinary mechanical properties of spider dragline silk.</title>
        <authorList>
            <person name="Kono N."/>
            <person name="Nakamura H."/>
            <person name="Mori M."/>
            <person name="Yoshida Y."/>
            <person name="Ohtoshi R."/>
            <person name="Malay A.D."/>
            <person name="Moran D.A.P."/>
            <person name="Tomita M."/>
            <person name="Numata K."/>
            <person name="Arakawa K."/>
        </authorList>
    </citation>
    <scope>NUCLEOTIDE SEQUENCE</scope>
</reference>
<dbReference type="InterPro" id="IPR038717">
    <property type="entry name" value="Tc1-like_DDE_dom"/>
</dbReference>
<evidence type="ECO:0000259" key="3">
    <source>
        <dbReference type="Pfam" id="PF13358"/>
    </source>
</evidence>
<feature type="domain" description="Transposase Tc1-like" evidence="2">
    <location>
        <begin position="28"/>
        <end position="99"/>
    </location>
</feature>
<evidence type="ECO:0000313" key="4">
    <source>
        <dbReference type="EMBL" id="GFY11660.1"/>
    </source>
</evidence>
<proteinExistence type="predicted"/>
<dbReference type="InterPro" id="IPR002492">
    <property type="entry name" value="Transposase_Tc1-like"/>
</dbReference>
<dbReference type="Proteomes" id="UP000887159">
    <property type="component" value="Unassembled WGS sequence"/>
</dbReference>
<dbReference type="Pfam" id="PF01498">
    <property type="entry name" value="HTH_Tnp_Tc3_2"/>
    <property type="match status" value="1"/>
</dbReference>
<evidence type="ECO:0000256" key="1">
    <source>
        <dbReference type="SAM" id="MobiDB-lite"/>
    </source>
</evidence>
<dbReference type="GO" id="GO:0003677">
    <property type="term" value="F:DNA binding"/>
    <property type="evidence" value="ECO:0007669"/>
    <property type="project" value="InterPro"/>
</dbReference>
<dbReference type="PANTHER" id="PTHR23022">
    <property type="entry name" value="TRANSPOSABLE ELEMENT-RELATED"/>
    <property type="match status" value="1"/>
</dbReference>
<dbReference type="GO" id="GO:0015074">
    <property type="term" value="P:DNA integration"/>
    <property type="evidence" value="ECO:0007669"/>
    <property type="project" value="InterPro"/>
</dbReference>
<dbReference type="EMBL" id="BMAU01021306">
    <property type="protein sequence ID" value="GFY11660.1"/>
    <property type="molecule type" value="Genomic_DNA"/>
</dbReference>
<feature type="domain" description="Tc1-like transposase DDE" evidence="3">
    <location>
        <begin position="108"/>
        <end position="247"/>
    </location>
</feature>
<feature type="region of interest" description="Disordered" evidence="1">
    <location>
        <begin position="1"/>
        <end position="26"/>
    </location>
</feature>
<name>A0A8X6VM89_TRICX</name>
<dbReference type="InterPro" id="IPR052338">
    <property type="entry name" value="Transposase_5"/>
</dbReference>
<dbReference type="PANTHER" id="PTHR23022:SF134">
    <property type="entry name" value="TRANSPOSABLE ELEMENT TC1 TRANSPOSASE"/>
    <property type="match status" value="1"/>
</dbReference>
<gene>
    <name evidence="4" type="ORF">TNCV_4231291</name>
</gene>
<sequence>MTAYKKCGNVTSGKHNSGRKRKLTDRDKRVLTRIVARKRKQSLSQITSEVNSHLRNPISARTVQRELHASNLYGRVGIRKPLVTARHALQRRQWCRTHRQWTPQQWQQVIWSDESTFTYSKPTGRVYVWRTPKEAFAPECIVLTVKHGGGSLMVWGAISWRGLGPLVTLHDKVKAAHYVNILGDQVHPFVQTSFPGECPLYQDDNAPIHTAKIVQEWFAEDEGEVGHLGWSPQSPDLNIIEHLWGYIWSQNYVLDSLHHLRFRH</sequence>
<evidence type="ECO:0000313" key="5">
    <source>
        <dbReference type="Proteomes" id="UP000887159"/>
    </source>
</evidence>
<dbReference type="GO" id="GO:0006313">
    <property type="term" value="P:DNA transposition"/>
    <property type="evidence" value="ECO:0007669"/>
    <property type="project" value="InterPro"/>
</dbReference>
<evidence type="ECO:0000259" key="2">
    <source>
        <dbReference type="Pfam" id="PF01498"/>
    </source>
</evidence>
<organism evidence="4 5">
    <name type="scientific">Trichonephila clavipes</name>
    <name type="common">Golden silk orbweaver</name>
    <name type="synonym">Nephila clavipes</name>
    <dbReference type="NCBI Taxonomy" id="2585209"/>
    <lineage>
        <taxon>Eukaryota</taxon>
        <taxon>Metazoa</taxon>
        <taxon>Ecdysozoa</taxon>
        <taxon>Arthropoda</taxon>
        <taxon>Chelicerata</taxon>
        <taxon>Arachnida</taxon>
        <taxon>Araneae</taxon>
        <taxon>Araneomorphae</taxon>
        <taxon>Entelegynae</taxon>
        <taxon>Araneoidea</taxon>
        <taxon>Nephilidae</taxon>
        <taxon>Trichonephila</taxon>
    </lineage>
</organism>
<comment type="caution">
    <text evidence="4">The sequence shown here is derived from an EMBL/GenBank/DDBJ whole genome shotgun (WGS) entry which is preliminary data.</text>
</comment>
<dbReference type="Pfam" id="PF13358">
    <property type="entry name" value="DDE_3"/>
    <property type="match status" value="1"/>
</dbReference>